<reference evidence="3 4" key="1">
    <citation type="journal article" date="2019" name="Fungal Biol. Biotechnol.">
        <title>Draft genome sequence of fastidious pathogen Ceratobasidium theobromae, which causes vascular-streak dieback in Theobroma cacao.</title>
        <authorList>
            <person name="Ali S.S."/>
            <person name="Asman A."/>
            <person name="Shao J."/>
            <person name="Firmansyah A.P."/>
            <person name="Susilo A.W."/>
            <person name="Rosmana A."/>
            <person name="McMahon P."/>
            <person name="Junaid M."/>
            <person name="Guest D."/>
            <person name="Kheng T.Y."/>
            <person name="Meinhardt L.W."/>
            <person name="Bailey B.A."/>
        </authorList>
    </citation>
    <scope>NUCLEOTIDE SEQUENCE [LARGE SCALE GENOMIC DNA]</scope>
    <source>
        <strain evidence="3 4">CT2</strain>
    </source>
</reference>
<feature type="region of interest" description="Disordered" evidence="1">
    <location>
        <begin position="72"/>
        <end position="92"/>
    </location>
</feature>
<dbReference type="InterPro" id="IPR050138">
    <property type="entry name" value="DHOase/Allantoinase_Hydrolase"/>
</dbReference>
<dbReference type="GO" id="GO:0004038">
    <property type="term" value="F:allantoinase activity"/>
    <property type="evidence" value="ECO:0007669"/>
    <property type="project" value="TreeGrafter"/>
</dbReference>
<organism evidence="3 4">
    <name type="scientific">Ceratobasidium theobromae</name>
    <dbReference type="NCBI Taxonomy" id="1582974"/>
    <lineage>
        <taxon>Eukaryota</taxon>
        <taxon>Fungi</taxon>
        <taxon>Dikarya</taxon>
        <taxon>Basidiomycota</taxon>
        <taxon>Agaricomycotina</taxon>
        <taxon>Agaricomycetes</taxon>
        <taxon>Cantharellales</taxon>
        <taxon>Ceratobasidiaceae</taxon>
        <taxon>Ceratobasidium</taxon>
    </lineage>
</organism>
<dbReference type="OrthoDB" id="10258955at2759"/>
<dbReference type="SUPFAM" id="SSF51556">
    <property type="entry name" value="Metallo-dependent hydrolases"/>
    <property type="match status" value="1"/>
</dbReference>
<evidence type="ECO:0000313" key="4">
    <source>
        <dbReference type="Proteomes" id="UP000383932"/>
    </source>
</evidence>
<dbReference type="SUPFAM" id="SSF51338">
    <property type="entry name" value="Composite domain of metallo-dependent hydrolases"/>
    <property type="match status" value="1"/>
</dbReference>
<evidence type="ECO:0000256" key="1">
    <source>
        <dbReference type="SAM" id="MobiDB-lite"/>
    </source>
</evidence>
<dbReference type="PANTHER" id="PTHR43668:SF5">
    <property type="entry name" value="AMIDOHYDROLASE 3 DOMAIN-CONTAINING PROTEIN"/>
    <property type="match status" value="1"/>
</dbReference>
<dbReference type="Gene3D" id="3.20.20.140">
    <property type="entry name" value="Metal-dependent hydrolases"/>
    <property type="match status" value="1"/>
</dbReference>
<dbReference type="EMBL" id="SSOP01000361">
    <property type="protein sequence ID" value="KAB5588832.1"/>
    <property type="molecule type" value="Genomic_DNA"/>
</dbReference>
<accession>A0A5N5QAN1</accession>
<keyword evidence="2" id="KW-1133">Transmembrane helix</keyword>
<proteinExistence type="predicted"/>
<dbReference type="InterPro" id="IPR011059">
    <property type="entry name" value="Metal-dep_hydrolase_composite"/>
</dbReference>
<keyword evidence="2" id="KW-0812">Transmembrane</keyword>
<evidence type="ECO:0008006" key="5">
    <source>
        <dbReference type="Google" id="ProtNLM"/>
    </source>
</evidence>
<keyword evidence="4" id="KW-1185">Reference proteome</keyword>
<dbReference type="AlphaFoldDB" id="A0A5N5QAN1"/>
<keyword evidence="2" id="KW-0472">Membrane</keyword>
<evidence type="ECO:0000256" key="2">
    <source>
        <dbReference type="SAM" id="Phobius"/>
    </source>
</evidence>
<gene>
    <name evidence="3" type="ORF">CTheo_7721</name>
</gene>
<evidence type="ECO:0000313" key="3">
    <source>
        <dbReference type="EMBL" id="KAB5588832.1"/>
    </source>
</evidence>
<dbReference type="InterPro" id="IPR032466">
    <property type="entry name" value="Metal_Hydrolase"/>
</dbReference>
<dbReference type="PANTHER" id="PTHR43668">
    <property type="entry name" value="ALLANTOINASE"/>
    <property type="match status" value="1"/>
</dbReference>
<protein>
    <recommendedName>
        <fullName evidence="5">Amidohydrolase-related domain-containing protein</fullName>
    </recommendedName>
</protein>
<feature type="transmembrane region" description="Helical" evidence="2">
    <location>
        <begin position="23"/>
        <end position="42"/>
    </location>
</feature>
<sequence length="343" mass="37262">MADKDSMLPATLTQRKPNKSRKAHTFGLVALGSLGFLVYNALSLPHIPKSRPLPPDALSALSKCKSLKIKPGPPDSFWSRTESERWEPGTPPTLLQNATIWTGGNNGDEIVLGDVLLDKGMIKAVGRIPPALLDAVGSKLVVKNVQGAWVSPAINDMHSHLGVDSVPELRGSDDTNSRKAPILPYLRSLDGFNTHDSAFALARAGGVATALILPGSANNIGGQAFVVKTRRTTDGGPSSMVLEPPATLHINGTQGEEDGIRWRHMKHACGENPSGVYQQTRMDSIWEFRKAYDSARETLQKQDAFCKRAEAGVVDWSRETYPEDLRFEALVDVFIELDNALHA</sequence>
<dbReference type="GO" id="GO:0005737">
    <property type="term" value="C:cytoplasm"/>
    <property type="evidence" value="ECO:0007669"/>
    <property type="project" value="TreeGrafter"/>
</dbReference>
<dbReference type="GO" id="GO:0006145">
    <property type="term" value="P:purine nucleobase catabolic process"/>
    <property type="evidence" value="ECO:0007669"/>
    <property type="project" value="TreeGrafter"/>
</dbReference>
<dbReference type="Proteomes" id="UP000383932">
    <property type="component" value="Unassembled WGS sequence"/>
</dbReference>
<comment type="caution">
    <text evidence="3">The sequence shown here is derived from an EMBL/GenBank/DDBJ whole genome shotgun (WGS) entry which is preliminary data.</text>
</comment>
<name>A0A5N5QAN1_9AGAM</name>